<comment type="caution">
    <text evidence="2">The sequence shown here is derived from an EMBL/GenBank/DDBJ whole genome shotgun (WGS) entry which is preliminary data.</text>
</comment>
<evidence type="ECO:0000256" key="1">
    <source>
        <dbReference type="SAM" id="Phobius"/>
    </source>
</evidence>
<proteinExistence type="predicted"/>
<organism evidence="2 3">
    <name type="scientific">Phytophthora palmivora</name>
    <dbReference type="NCBI Taxonomy" id="4796"/>
    <lineage>
        <taxon>Eukaryota</taxon>
        <taxon>Sar</taxon>
        <taxon>Stramenopiles</taxon>
        <taxon>Oomycota</taxon>
        <taxon>Peronosporomycetes</taxon>
        <taxon>Peronosporales</taxon>
        <taxon>Peronosporaceae</taxon>
        <taxon>Phytophthora</taxon>
    </lineage>
</organism>
<evidence type="ECO:0000313" key="2">
    <source>
        <dbReference type="EMBL" id="POM63119.1"/>
    </source>
</evidence>
<reference evidence="2 3" key="1">
    <citation type="journal article" date="2017" name="Genome Biol. Evol.">
        <title>Phytophthora megakarya and P. palmivora, closely related causal agents of cacao black pod rot, underwent increases in genome sizes and gene numbers by different mechanisms.</title>
        <authorList>
            <person name="Ali S.S."/>
            <person name="Shao J."/>
            <person name="Lary D.J."/>
            <person name="Kronmiller B."/>
            <person name="Shen D."/>
            <person name="Strem M.D."/>
            <person name="Amoako-Attah I."/>
            <person name="Akrofi A.Y."/>
            <person name="Begoude B.A."/>
            <person name="Ten Hoopen G.M."/>
            <person name="Coulibaly K."/>
            <person name="Kebe B.I."/>
            <person name="Melnick R.L."/>
            <person name="Guiltinan M.J."/>
            <person name="Tyler B.M."/>
            <person name="Meinhardt L.W."/>
            <person name="Bailey B.A."/>
        </authorList>
    </citation>
    <scope>NUCLEOTIDE SEQUENCE [LARGE SCALE GENOMIC DNA]</scope>
    <source>
        <strain evidence="3">sbr112.9</strain>
    </source>
</reference>
<gene>
    <name evidence="2" type="ORF">PHPALM_27632</name>
</gene>
<dbReference type="OrthoDB" id="161289at2759"/>
<keyword evidence="1" id="KW-1133">Transmembrane helix</keyword>
<keyword evidence="3" id="KW-1185">Reference proteome</keyword>
<dbReference type="PANTHER" id="PTHR28165:SF1">
    <property type="entry name" value="NON-CLASSICAL EXPORT PROTEIN 2-RELATED"/>
    <property type="match status" value="1"/>
</dbReference>
<feature type="transmembrane region" description="Helical" evidence="1">
    <location>
        <begin position="51"/>
        <end position="75"/>
    </location>
</feature>
<dbReference type="PANTHER" id="PTHR28165">
    <property type="entry name" value="NON-CLASSICAL EXPORT PROTEIN 2-RELATED"/>
    <property type="match status" value="1"/>
</dbReference>
<keyword evidence="1" id="KW-0472">Membrane</keyword>
<evidence type="ECO:0000313" key="3">
    <source>
        <dbReference type="Proteomes" id="UP000237271"/>
    </source>
</evidence>
<name>A0A2P4XC62_9STRA</name>
<sequence>MISLTLRSLQFATCVVALALVSASFQARKVTFHTASGEAHEVTVYYGGPAVNFVMIVSFAACLYDGFFLLMVFTLRCASVPAPWSFGVDAIFTMLFMSA</sequence>
<accession>A0A2P4XC62</accession>
<dbReference type="AlphaFoldDB" id="A0A2P4XC62"/>
<dbReference type="InterPro" id="IPR052649">
    <property type="entry name" value="NCE102-like"/>
</dbReference>
<dbReference type="Proteomes" id="UP000237271">
    <property type="component" value="Unassembled WGS sequence"/>
</dbReference>
<feature type="non-terminal residue" evidence="2">
    <location>
        <position position="99"/>
    </location>
</feature>
<dbReference type="EMBL" id="NCKW01015295">
    <property type="protein sequence ID" value="POM63119.1"/>
    <property type="molecule type" value="Genomic_DNA"/>
</dbReference>
<keyword evidence="1" id="KW-0812">Transmembrane</keyword>
<protein>
    <submittedName>
        <fullName evidence="2">Uncharacterized protein</fullName>
    </submittedName>
</protein>